<dbReference type="RefSeq" id="WP_226593954.1">
    <property type="nucleotide sequence ID" value="NZ_BLAY01000315.1"/>
</dbReference>
<name>A0AAV3WQ17_9CYAN</name>
<dbReference type="AlphaFoldDB" id="A0AAV3WQ17"/>
<dbReference type="Proteomes" id="UP001050975">
    <property type="component" value="Unassembled WGS sequence"/>
</dbReference>
<proteinExistence type="predicted"/>
<reference evidence="1" key="1">
    <citation type="submission" date="2019-10" db="EMBL/GenBank/DDBJ databases">
        <title>Draft genome sequece of Microseira wollei NIES-4236.</title>
        <authorList>
            <person name="Yamaguchi H."/>
            <person name="Suzuki S."/>
            <person name="Kawachi M."/>
        </authorList>
    </citation>
    <scope>NUCLEOTIDE SEQUENCE</scope>
    <source>
        <strain evidence="1">NIES-4236</strain>
    </source>
</reference>
<evidence type="ECO:0000313" key="2">
    <source>
        <dbReference type="Proteomes" id="UP001050975"/>
    </source>
</evidence>
<evidence type="ECO:0008006" key="3">
    <source>
        <dbReference type="Google" id="ProtNLM"/>
    </source>
</evidence>
<evidence type="ECO:0000313" key="1">
    <source>
        <dbReference type="EMBL" id="GET44259.1"/>
    </source>
</evidence>
<sequence length="49" mass="5240">MKKQENKAPLFAEMTAKEAASLNGGCKPGGKSMCLNSRQKLSWLGLASK</sequence>
<accession>A0AAV3WQ17</accession>
<comment type="caution">
    <text evidence="1">The sequence shown here is derived from an EMBL/GenBank/DDBJ whole genome shotgun (WGS) entry which is preliminary data.</text>
</comment>
<organism evidence="1 2">
    <name type="scientific">Microseira wollei NIES-4236</name>
    <dbReference type="NCBI Taxonomy" id="2530354"/>
    <lineage>
        <taxon>Bacteria</taxon>
        <taxon>Bacillati</taxon>
        <taxon>Cyanobacteriota</taxon>
        <taxon>Cyanophyceae</taxon>
        <taxon>Oscillatoriophycideae</taxon>
        <taxon>Aerosakkonematales</taxon>
        <taxon>Aerosakkonemataceae</taxon>
        <taxon>Microseira</taxon>
    </lineage>
</organism>
<dbReference type="EMBL" id="BLAY01000315">
    <property type="protein sequence ID" value="GET44259.1"/>
    <property type="molecule type" value="Genomic_DNA"/>
</dbReference>
<keyword evidence="2" id="KW-1185">Reference proteome</keyword>
<gene>
    <name evidence="1" type="ORF">MiSe_90850</name>
</gene>
<protein>
    <recommendedName>
        <fullName evidence="3">Bacteriocin-type signal sequence</fullName>
    </recommendedName>
</protein>